<dbReference type="PROSITE" id="PS51722">
    <property type="entry name" value="G_TR_2"/>
    <property type="match status" value="1"/>
</dbReference>
<protein>
    <recommendedName>
        <fullName evidence="8">Ribosome assembly protein 1</fullName>
    </recommendedName>
    <alternativeName>
        <fullName evidence="9">Elongation factor-like 1</fullName>
    </alternativeName>
</protein>
<keyword evidence="5" id="KW-0378">Hydrolase</keyword>
<comment type="catalytic activity">
    <reaction evidence="7">
        <text>GTP + H2O = GDP + phosphate + H(+)</text>
        <dbReference type="Rhea" id="RHEA:19669"/>
        <dbReference type="ChEBI" id="CHEBI:15377"/>
        <dbReference type="ChEBI" id="CHEBI:15378"/>
        <dbReference type="ChEBI" id="CHEBI:37565"/>
        <dbReference type="ChEBI" id="CHEBI:43474"/>
        <dbReference type="ChEBI" id="CHEBI:58189"/>
    </reaction>
</comment>
<dbReference type="Gene3D" id="3.40.50.300">
    <property type="entry name" value="P-loop containing nucleotide triphosphate hydrolases"/>
    <property type="match status" value="1"/>
</dbReference>
<dbReference type="Gene3D" id="3.90.1430.10">
    <property type="entry name" value="Yeast translation eEF2 (G' domain)"/>
    <property type="match status" value="1"/>
</dbReference>
<evidence type="ECO:0000256" key="1">
    <source>
        <dbReference type="ARBA" id="ARBA00004496"/>
    </source>
</evidence>
<dbReference type="InterPro" id="IPR041095">
    <property type="entry name" value="EFG_II"/>
</dbReference>
<evidence type="ECO:0000256" key="3">
    <source>
        <dbReference type="ARBA" id="ARBA00022517"/>
    </source>
</evidence>
<feature type="domain" description="Tr-type G" evidence="11">
    <location>
        <begin position="17"/>
        <end position="372"/>
    </location>
</feature>
<evidence type="ECO:0000256" key="4">
    <source>
        <dbReference type="ARBA" id="ARBA00022741"/>
    </source>
</evidence>
<dbReference type="FunFam" id="3.40.50.300:FF:000746">
    <property type="entry name" value="Ribosome assembly protein 1"/>
    <property type="match status" value="1"/>
</dbReference>
<dbReference type="EMBL" id="BLXT01004326">
    <property type="protein sequence ID" value="GFO11767.1"/>
    <property type="molecule type" value="Genomic_DNA"/>
</dbReference>
<evidence type="ECO:0000256" key="6">
    <source>
        <dbReference type="ARBA" id="ARBA00023134"/>
    </source>
</evidence>
<dbReference type="SMART" id="SM00838">
    <property type="entry name" value="EFG_C"/>
    <property type="match status" value="1"/>
</dbReference>
<organism evidence="12 13">
    <name type="scientific">Plakobranchus ocellatus</name>
    <dbReference type="NCBI Taxonomy" id="259542"/>
    <lineage>
        <taxon>Eukaryota</taxon>
        <taxon>Metazoa</taxon>
        <taxon>Spiralia</taxon>
        <taxon>Lophotrochozoa</taxon>
        <taxon>Mollusca</taxon>
        <taxon>Gastropoda</taxon>
        <taxon>Heterobranchia</taxon>
        <taxon>Euthyneura</taxon>
        <taxon>Panpulmonata</taxon>
        <taxon>Sacoglossa</taxon>
        <taxon>Placobranchoidea</taxon>
        <taxon>Plakobranchidae</taxon>
        <taxon>Plakobranchus</taxon>
    </lineage>
</organism>
<keyword evidence="3" id="KW-0690">Ribosome biogenesis</keyword>
<keyword evidence="12" id="KW-0648">Protein biosynthesis</keyword>
<gene>
    <name evidence="12" type="ORF">PoB_003827200</name>
</gene>
<dbReference type="GO" id="GO:0003924">
    <property type="term" value="F:GTPase activity"/>
    <property type="evidence" value="ECO:0007669"/>
    <property type="project" value="InterPro"/>
</dbReference>
<feature type="compositionally biased region" description="Basic and acidic residues" evidence="10">
    <location>
        <begin position="463"/>
        <end position="479"/>
    </location>
</feature>
<dbReference type="CDD" id="cd16261">
    <property type="entry name" value="EF2_snRNP_III"/>
    <property type="match status" value="1"/>
</dbReference>
<evidence type="ECO:0000313" key="13">
    <source>
        <dbReference type="Proteomes" id="UP000735302"/>
    </source>
</evidence>
<dbReference type="GO" id="GO:1990904">
    <property type="term" value="C:ribonucleoprotein complex"/>
    <property type="evidence" value="ECO:0007669"/>
    <property type="project" value="TreeGrafter"/>
</dbReference>
<dbReference type="AlphaFoldDB" id="A0AAV4AWW3"/>
<dbReference type="CDD" id="cd04096">
    <property type="entry name" value="eEF2_snRNP_like_C"/>
    <property type="match status" value="1"/>
</dbReference>
<feature type="region of interest" description="Disordered" evidence="10">
    <location>
        <begin position="459"/>
        <end position="479"/>
    </location>
</feature>
<reference evidence="12 13" key="1">
    <citation type="journal article" date="2021" name="Elife">
        <title>Chloroplast acquisition without the gene transfer in kleptoplastic sea slugs, Plakobranchus ocellatus.</title>
        <authorList>
            <person name="Maeda T."/>
            <person name="Takahashi S."/>
            <person name="Yoshida T."/>
            <person name="Shimamura S."/>
            <person name="Takaki Y."/>
            <person name="Nagai Y."/>
            <person name="Toyoda A."/>
            <person name="Suzuki Y."/>
            <person name="Arimoto A."/>
            <person name="Ishii H."/>
            <person name="Satoh N."/>
            <person name="Nishiyama T."/>
            <person name="Hasebe M."/>
            <person name="Maruyama T."/>
            <person name="Minagawa J."/>
            <person name="Obokata J."/>
            <person name="Shigenobu S."/>
        </authorList>
    </citation>
    <scope>NUCLEOTIDE SEQUENCE [LARGE SCALE GENOMIC DNA]</scope>
</reference>
<comment type="subcellular location">
    <subcellularLocation>
        <location evidence="1">Cytoplasm</location>
    </subcellularLocation>
</comment>
<keyword evidence="13" id="KW-1185">Reference proteome</keyword>
<dbReference type="SUPFAM" id="SSF52540">
    <property type="entry name" value="P-loop containing nucleoside triphosphate hydrolases"/>
    <property type="match status" value="1"/>
</dbReference>
<evidence type="ECO:0000256" key="10">
    <source>
        <dbReference type="SAM" id="MobiDB-lite"/>
    </source>
</evidence>
<sequence>MKVKTLEQLKDLQRQPSQIRNICILAHVDHGKTTIADALVASNGIISKRNAGKIRYMDSREDEQERGITMKSSAITLVYEKYQKEDTSSGQYLINLIDSPGHVDFSSEVTTAVRLCDGAVVVVDVVEGVCPQTQAVMRQAWLEGIRPILVLNKLDRLISQLKMTTIEAYYHLIHILVQVNLITNQLFTSEAMEKTSADADAKEEGQTNTGESSYDWTVVEDEEEHKNIYFSPELGNVVFASAIDGWGFTVGDFAGMYSAKLGVKEEILNKTLWGDYYMNTKAKRIVKGAQSKGKKPLFVQFVLDNIWAAYEAVDQRDSSKTEKIVKSLGLTIAPRDLKHKDSIVLLQAIMSQWLPLSDAILGAVVNKIPSPLEMTAERVEGLMCSQSRQFASLPNATQNLKKDFLACSSDDKAPVIIFISKMFPMDKRCLPQNKARPLTEEELRQRRENARKRHAELLARQTTKPESETEDKAERNGHVYLSGEDKEAIAAEEEKCDHVFIAFARIFSGCLRKGSKVFFLGPKHDPGAVLEQVPSETTAETLQENHPDFLDKHQHISLVEVKDLFLLMGRELEGLEEIPAGNVLGIGGLEQSVLKSGTLASTLACPAFTDMYFDAAPIVRVAVEPAYTCDMNRLLSGLRLLNQADPCVEVKVQETGEHVIVAAGEVHLERCINDLRDRYAKVEVNVSKPIVPFRETVIVPPKTDMVNEDIQEQADEDEDEDDSIQASTADRQCHVLLRAAPLPCRVADILLEHQDSLRALDALTSANITGRSELQVGFCMNEAAVENLQTVKRQLKEEFDKAGPEWQGAEEKIWCFGPRRCGPNVLLNNIPGYNRPCVWQAIETKEKRTAVCKLAELDNSIVTGFQMATLAGPLCEEPMHGVCFIVEDWWYGGKSRPACHLRSVQSNALETDKSKISKSSDNVHTDSETSRAGTQETSDSDLHLIAPDSSVEERSSYGMRESSRSLPPGLTVSESVEWNSSVFGPLSGQLISTMKEGCRRAFQAQPQRLVVAMYKCEVQATMDVLGKLHAVLSKRFGQVLSDDLQEGTDIFNVTAVLPVVESFGFAEDLRKKTSGLASPQLKFSHWEVLSIDPFWVPTTEEEYMHFGEKADADNRARVYMNQVRKRKGLATDEKIVEFAEKQRTLTKNK</sequence>
<dbReference type="Pfam" id="PF25118">
    <property type="entry name" value="EFL1"/>
    <property type="match status" value="1"/>
</dbReference>
<dbReference type="SUPFAM" id="SSF54980">
    <property type="entry name" value="EF-G C-terminal domain-like"/>
    <property type="match status" value="2"/>
</dbReference>
<evidence type="ECO:0000256" key="2">
    <source>
        <dbReference type="ARBA" id="ARBA00022490"/>
    </source>
</evidence>
<dbReference type="Gene3D" id="3.30.70.870">
    <property type="entry name" value="Elongation Factor G (Translational Gtpase), domain 3"/>
    <property type="match status" value="1"/>
</dbReference>
<keyword evidence="2" id="KW-0963">Cytoplasm</keyword>
<dbReference type="FunFam" id="3.90.1430.10:FF:000002">
    <property type="entry name" value="Elongation factor like GTPase 1"/>
    <property type="match status" value="1"/>
</dbReference>
<proteinExistence type="predicted"/>
<evidence type="ECO:0000313" key="12">
    <source>
        <dbReference type="EMBL" id="GFO11767.1"/>
    </source>
</evidence>
<keyword evidence="12" id="KW-0251">Elongation factor</keyword>
<dbReference type="InterPro" id="IPR000795">
    <property type="entry name" value="T_Tr_GTP-bd_dom"/>
</dbReference>
<evidence type="ECO:0000256" key="9">
    <source>
        <dbReference type="ARBA" id="ARBA00081809"/>
    </source>
</evidence>
<dbReference type="GO" id="GO:0043022">
    <property type="term" value="F:ribosome binding"/>
    <property type="evidence" value="ECO:0007669"/>
    <property type="project" value="TreeGrafter"/>
</dbReference>
<keyword evidence="4" id="KW-0547">Nucleotide-binding</keyword>
<dbReference type="InterPro" id="IPR009000">
    <property type="entry name" value="Transl_B-barrel_sf"/>
</dbReference>
<dbReference type="Pfam" id="PF00679">
    <property type="entry name" value="EFG_C"/>
    <property type="match status" value="1"/>
</dbReference>
<dbReference type="InterPro" id="IPR000640">
    <property type="entry name" value="EFG_V-like"/>
</dbReference>
<dbReference type="InterPro" id="IPR035647">
    <property type="entry name" value="EFG_III/V"/>
</dbReference>
<feature type="region of interest" description="Disordered" evidence="10">
    <location>
        <begin position="910"/>
        <end position="946"/>
    </location>
</feature>
<dbReference type="PRINTS" id="PR00315">
    <property type="entry name" value="ELONGATNFCT"/>
</dbReference>
<dbReference type="FunFam" id="3.30.70.240:FF:000006">
    <property type="entry name" value="Elongation factor like GTPase 1"/>
    <property type="match status" value="1"/>
</dbReference>
<dbReference type="GO" id="GO:0003746">
    <property type="term" value="F:translation elongation factor activity"/>
    <property type="evidence" value="ECO:0007669"/>
    <property type="project" value="UniProtKB-KW"/>
</dbReference>
<dbReference type="Pfam" id="PF00009">
    <property type="entry name" value="GTP_EFTU"/>
    <property type="match status" value="1"/>
</dbReference>
<dbReference type="InterPro" id="IPR056752">
    <property type="entry name" value="EFL1"/>
</dbReference>
<evidence type="ECO:0000256" key="5">
    <source>
        <dbReference type="ARBA" id="ARBA00022801"/>
    </source>
</evidence>
<dbReference type="Gene3D" id="3.30.70.240">
    <property type="match status" value="1"/>
</dbReference>
<evidence type="ECO:0000256" key="8">
    <source>
        <dbReference type="ARBA" id="ARBA00068031"/>
    </source>
</evidence>
<evidence type="ECO:0000256" key="7">
    <source>
        <dbReference type="ARBA" id="ARBA00048548"/>
    </source>
</evidence>
<dbReference type="GO" id="GO:0042256">
    <property type="term" value="P:cytosolic ribosome assembly"/>
    <property type="evidence" value="ECO:0007669"/>
    <property type="project" value="TreeGrafter"/>
</dbReference>
<dbReference type="CDD" id="cd16268">
    <property type="entry name" value="EF2_II"/>
    <property type="match status" value="1"/>
</dbReference>
<dbReference type="Pfam" id="PF14492">
    <property type="entry name" value="EFG_III"/>
    <property type="match status" value="1"/>
</dbReference>
<name>A0AAV4AWW3_9GAST</name>
<dbReference type="Gene3D" id="2.40.30.10">
    <property type="entry name" value="Translation factors"/>
    <property type="match status" value="1"/>
</dbReference>
<comment type="caution">
    <text evidence="12">The sequence shown here is derived from an EMBL/GenBank/DDBJ whole genome shotgun (WGS) entry which is preliminary data.</text>
</comment>
<accession>A0AAV4AWW3</accession>
<dbReference type="PANTHER" id="PTHR42908:SF3">
    <property type="entry name" value="ELONGATION FACTOR-LIKE GTPASE 1"/>
    <property type="match status" value="1"/>
</dbReference>
<dbReference type="CDD" id="cd01885">
    <property type="entry name" value="EF2"/>
    <property type="match status" value="1"/>
</dbReference>
<dbReference type="PANTHER" id="PTHR42908">
    <property type="entry name" value="TRANSLATION ELONGATION FACTOR-RELATED"/>
    <property type="match status" value="1"/>
</dbReference>
<dbReference type="Gene3D" id="3.30.230.10">
    <property type="match status" value="1"/>
</dbReference>
<dbReference type="InterPro" id="IPR014721">
    <property type="entry name" value="Ribsml_uS5_D2-typ_fold_subgr"/>
</dbReference>
<dbReference type="GO" id="GO:0005525">
    <property type="term" value="F:GTP binding"/>
    <property type="evidence" value="ECO:0007669"/>
    <property type="project" value="UniProtKB-KW"/>
</dbReference>
<dbReference type="CDD" id="cd01681">
    <property type="entry name" value="aeEF2_snRNP_like_IV"/>
    <property type="match status" value="1"/>
</dbReference>
<dbReference type="FunFam" id="3.30.70.870:FF:000002">
    <property type="entry name" value="Translation elongation factor 2"/>
    <property type="match status" value="1"/>
</dbReference>
<dbReference type="InterPro" id="IPR005225">
    <property type="entry name" value="Small_GTP-bd"/>
</dbReference>
<dbReference type="SUPFAM" id="SSF50447">
    <property type="entry name" value="Translation proteins"/>
    <property type="match status" value="1"/>
</dbReference>
<dbReference type="InterPro" id="IPR020568">
    <property type="entry name" value="Ribosomal_Su5_D2-typ_SF"/>
</dbReference>
<dbReference type="Proteomes" id="UP000735302">
    <property type="component" value="Unassembled WGS sequence"/>
</dbReference>
<dbReference type="InterPro" id="IPR027417">
    <property type="entry name" value="P-loop_NTPase"/>
</dbReference>
<dbReference type="GO" id="GO:0005829">
    <property type="term" value="C:cytosol"/>
    <property type="evidence" value="ECO:0007669"/>
    <property type="project" value="TreeGrafter"/>
</dbReference>
<dbReference type="SUPFAM" id="SSF54211">
    <property type="entry name" value="Ribosomal protein S5 domain 2-like"/>
    <property type="match status" value="1"/>
</dbReference>
<evidence type="ECO:0000259" key="11">
    <source>
        <dbReference type="PROSITE" id="PS51722"/>
    </source>
</evidence>
<dbReference type="NCBIfam" id="TIGR00231">
    <property type="entry name" value="small_GTP"/>
    <property type="match status" value="1"/>
</dbReference>
<keyword evidence="6" id="KW-0342">GTP-binding</keyword>